<dbReference type="PANTHER" id="PTHR19848">
    <property type="entry name" value="WD40 REPEAT PROTEIN"/>
    <property type="match status" value="1"/>
</dbReference>
<evidence type="ECO:0000256" key="3">
    <source>
        <dbReference type="PROSITE-ProRule" id="PRU00221"/>
    </source>
</evidence>
<keyword evidence="4" id="KW-0472">Membrane</keyword>
<dbReference type="InterPro" id="IPR001680">
    <property type="entry name" value="WD40_rpt"/>
</dbReference>
<protein>
    <submittedName>
        <fullName evidence="6">WD domain-containing protein, G-beta repeat-containing protein</fullName>
    </submittedName>
</protein>
<keyword evidence="1 3" id="KW-0853">WD repeat</keyword>
<gene>
    <name evidence="6" type="ORF">SAMN05421505_11565</name>
</gene>
<dbReference type="AlphaFoldDB" id="A0A1G8C4Z2"/>
<dbReference type="EMBL" id="FNCN01000015">
    <property type="protein sequence ID" value="SDH40557.1"/>
    <property type="molecule type" value="Genomic_DNA"/>
</dbReference>
<keyword evidence="4" id="KW-1133">Transmembrane helix</keyword>
<dbReference type="SMART" id="SM00320">
    <property type="entry name" value="WD40"/>
    <property type="match status" value="4"/>
</dbReference>
<keyword evidence="4" id="KW-0812">Transmembrane</keyword>
<dbReference type="InterPro" id="IPR049052">
    <property type="entry name" value="nSTAND1"/>
</dbReference>
<evidence type="ECO:0000313" key="6">
    <source>
        <dbReference type="EMBL" id="SDH40557.1"/>
    </source>
</evidence>
<feature type="repeat" description="WD" evidence="3">
    <location>
        <begin position="611"/>
        <end position="652"/>
    </location>
</feature>
<dbReference type="SUPFAM" id="SSF50978">
    <property type="entry name" value="WD40 repeat-like"/>
    <property type="match status" value="1"/>
</dbReference>
<dbReference type="SUPFAM" id="SSF52540">
    <property type="entry name" value="P-loop containing nucleoside triphosphate hydrolases"/>
    <property type="match status" value="1"/>
</dbReference>
<dbReference type="CDD" id="cd00200">
    <property type="entry name" value="WD40"/>
    <property type="match status" value="1"/>
</dbReference>
<feature type="domain" description="Novel STAND NTPase 1" evidence="5">
    <location>
        <begin position="83"/>
        <end position="469"/>
    </location>
</feature>
<proteinExistence type="predicted"/>
<dbReference type="Pfam" id="PF20703">
    <property type="entry name" value="nSTAND1"/>
    <property type="match status" value="1"/>
</dbReference>
<dbReference type="PROSITE" id="PS00678">
    <property type="entry name" value="WD_REPEATS_1"/>
    <property type="match status" value="4"/>
</dbReference>
<dbReference type="Gene3D" id="3.40.50.300">
    <property type="entry name" value="P-loop containing nucleotide triphosphate hydrolases"/>
    <property type="match status" value="1"/>
</dbReference>
<feature type="repeat" description="WD" evidence="3">
    <location>
        <begin position="653"/>
        <end position="694"/>
    </location>
</feature>
<dbReference type="InterPro" id="IPR020472">
    <property type="entry name" value="WD40_PAC1"/>
</dbReference>
<evidence type="ECO:0000256" key="1">
    <source>
        <dbReference type="ARBA" id="ARBA00022574"/>
    </source>
</evidence>
<dbReference type="STRING" id="504805.SAMN05421505_11565"/>
<dbReference type="PROSITE" id="PS50294">
    <property type="entry name" value="WD_REPEATS_REGION"/>
    <property type="match status" value="4"/>
</dbReference>
<name>A0A1G8C4Z2_9ACTN</name>
<feature type="transmembrane region" description="Helical" evidence="4">
    <location>
        <begin position="45"/>
        <end position="65"/>
    </location>
</feature>
<evidence type="ECO:0000256" key="4">
    <source>
        <dbReference type="SAM" id="Phobius"/>
    </source>
</evidence>
<feature type="repeat" description="WD" evidence="3">
    <location>
        <begin position="569"/>
        <end position="610"/>
    </location>
</feature>
<evidence type="ECO:0000259" key="5">
    <source>
        <dbReference type="Pfam" id="PF20703"/>
    </source>
</evidence>
<dbReference type="Proteomes" id="UP000198923">
    <property type="component" value="Unassembled WGS sequence"/>
</dbReference>
<keyword evidence="2" id="KW-0677">Repeat</keyword>
<dbReference type="InterPro" id="IPR036322">
    <property type="entry name" value="WD40_repeat_dom_sf"/>
</dbReference>
<sequence>MRRRQRLALLLQMLLVLIAALLGILTNYATDVDEAPQFLVLLREVAVPGVLVLLMALLIGHLVMYRIDRPPKPKRVWDAQRPPYPGLDAFREDEAAVFFGRDPQAAEVVRRLHETAERPYERFVPVVGSSGSGKSSLIQAGVVPRLRKRRWAVLPVMTPGTNPLGALARSLAEGADLDSSAQALRRLRQSPRALESLVAQCRGGSRFNRVLLVVDQFEELLTLSGDRERDLFLSLISEALRADQRFFVVATVRIEFLRGLLETSHSALFQSPLALGLLARDELVQVVEEPGKLVDLIFEPQLAEEIVDDAGTSDALPMLAYLLQELYFLSGSAGRVTREHYRRLGGVAGAMARQADQVVAEMHGTDRVDLILAVLLKFVTAEGRQVARRKVALHELETGERRIVDAFVDARLLVTGTSQGEPIVQVAHEALFRQWPPLRQEVEARSELLRQRAELERWAVDWQGADRSADYLLTGERLTLAQQWLSGLEAVGQASAAMRDLVAASRRKDHAFLCRVSESVGRHVLANAQLYPELSILLALAALDECVPTPIAERALMSALGFSHLRVVLAGHSDTVRNLAWSPDGTRIVTASRDGTARIWESNSGRALAVLEGHTGMVEMAKWSPDSAKVATASRDQTVRVWDTRTGRCLLTLAGARDVVRGVAWSPDGIQIAGASRDRVVRIWDTSTGALQHELRGHTDNILGIDWAPDGRRLVTASHDRTAIVWDLATLSPHVVLQAHTNFVEGVAWAPDGRLVANSFR</sequence>
<dbReference type="InterPro" id="IPR015943">
    <property type="entry name" value="WD40/YVTN_repeat-like_dom_sf"/>
</dbReference>
<dbReference type="InterPro" id="IPR019775">
    <property type="entry name" value="WD40_repeat_CS"/>
</dbReference>
<organism evidence="6 7">
    <name type="scientific">Sinosporangium album</name>
    <dbReference type="NCBI Taxonomy" id="504805"/>
    <lineage>
        <taxon>Bacteria</taxon>
        <taxon>Bacillati</taxon>
        <taxon>Actinomycetota</taxon>
        <taxon>Actinomycetes</taxon>
        <taxon>Streptosporangiales</taxon>
        <taxon>Streptosporangiaceae</taxon>
        <taxon>Sinosporangium</taxon>
    </lineage>
</organism>
<accession>A0A1G8C4Z2</accession>
<evidence type="ECO:0000256" key="2">
    <source>
        <dbReference type="ARBA" id="ARBA00022737"/>
    </source>
</evidence>
<dbReference type="Pfam" id="PF00400">
    <property type="entry name" value="WD40"/>
    <property type="match status" value="5"/>
</dbReference>
<dbReference type="RefSeq" id="WP_245691156.1">
    <property type="nucleotide sequence ID" value="NZ_FNCN01000015.1"/>
</dbReference>
<dbReference type="PRINTS" id="PR00320">
    <property type="entry name" value="GPROTEINBRPT"/>
</dbReference>
<feature type="repeat" description="WD" evidence="3">
    <location>
        <begin position="695"/>
        <end position="730"/>
    </location>
</feature>
<dbReference type="PROSITE" id="PS50082">
    <property type="entry name" value="WD_REPEATS_2"/>
    <property type="match status" value="4"/>
</dbReference>
<evidence type="ECO:0000313" key="7">
    <source>
        <dbReference type="Proteomes" id="UP000198923"/>
    </source>
</evidence>
<reference evidence="6 7" key="1">
    <citation type="submission" date="2016-10" db="EMBL/GenBank/DDBJ databases">
        <authorList>
            <person name="de Groot N.N."/>
        </authorList>
    </citation>
    <scope>NUCLEOTIDE SEQUENCE [LARGE SCALE GENOMIC DNA]</scope>
    <source>
        <strain evidence="6 7">CPCC 201354</strain>
    </source>
</reference>
<keyword evidence="7" id="KW-1185">Reference proteome</keyword>
<dbReference type="InterPro" id="IPR027417">
    <property type="entry name" value="P-loop_NTPase"/>
</dbReference>
<dbReference type="PANTHER" id="PTHR19848:SF8">
    <property type="entry name" value="F-BOX AND WD REPEAT DOMAIN CONTAINING 7"/>
    <property type="match status" value="1"/>
</dbReference>
<dbReference type="Gene3D" id="2.130.10.10">
    <property type="entry name" value="YVTN repeat-like/Quinoprotein amine dehydrogenase"/>
    <property type="match status" value="2"/>
</dbReference>